<evidence type="ECO:0000256" key="1">
    <source>
        <dbReference type="SAM" id="MobiDB-lite"/>
    </source>
</evidence>
<dbReference type="AlphaFoldDB" id="A0A2N9HCG8"/>
<organism evidence="2">
    <name type="scientific">Fagus sylvatica</name>
    <name type="common">Beechnut</name>
    <dbReference type="NCBI Taxonomy" id="28930"/>
    <lineage>
        <taxon>Eukaryota</taxon>
        <taxon>Viridiplantae</taxon>
        <taxon>Streptophyta</taxon>
        <taxon>Embryophyta</taxon>
        <taxon>Tracheophyta</taxon>
        <taxon>Spermatophyta</taxon>
        <taxon>Magnoliopsida</taxon>
        <taxon>eudicotyledons</taxon>
        <taxon>Gunneridae</taxon>
        <taxon>Pentapetalae</taxon>
        <taxon>rosids</taxon>
        <taxon>fabids</taxon>
        <taxon>Fagales</taxon>
        <taxon>Fagaceae</taxon>
        <taxon>Fagus</taxon>
    </lineage>
</organism>
<reference evidence="2" key="1">
    <citation type="submission" date="2018-02" db="EMBL/GenBank/DDBJ databases">
        <authorList>
            <person name="Cohen D.B."/>
            <person name="Kent A.D."/>
        </authorList>
    </citation>
    <scope>NUCLEOTIDE SEQUENCE</scope>
</reference>
<dbReference type="PANTHER" id="PTHR34210:SF1">
    <property type="entry name" value="OS03G0274700 PROTEIN"/>
    <property type="match status" value="1"/>
</dbReference>
<dbReference type="PANTHER" id="PTHR34210">
    <property type="entry name" value="OS01G0252900 PROTEIN"/>
    <property type="match status" value="1"/>
</dbReference>
<proteinExistence type="predicted"/>
<name>A0A2N9HCG8_FAGSY</name>
<sequence>MNLSTTQIADEARCSEERFLAVGLGGLRWRELEVSHSSCIVKLIVMRRQGQYADSGGNTYVGGQMHHMSSQRMEPKPGNFQGRLEAFTPEREHPYGNSKAEGQWRWERDGSKMSNSMASHMFNEGQGGDAPRSYLQSQRPDPKLALEKQSNNDHRSQTHEENMDIGFEGNPLPQTFEVLEQKFHNDIMKLAKEQNDAEDAENARHKEVSAYLKVHLLLSYCG</sequence>
<dbReference type="EMBL" id="OIVN01003223">
    <property type="protein sequence ID" value="SPD09618.1"/>
    <property type="molecule type" value="Genomic_DNA"/>
</dbReference>
<feature type="region of interest" description="Disordered" evidence="1">
    <location>
        <begin position="115"/>
        <end position="139"/>
    </location>
</feature>
<evidence type="ECO:0000313" key="2">
    <source>
        <dbReference type="EMBL" id="SPD09618.1"/>
    </source>
</evidence>
<accession>A0A2N9HCG8</accession>
<protein>
    <submittedName>
        <fullName evidence="2">Uncharacterized protein</fullName>
    </submittedName>
</protein>
<gene>
    <name evidence="2" type="ORF">FSB_LOCUS37500</name>
</gene>